<dbReference type="PANTHER" id="PTHR43080:SF2">
    <property type="entry name" value="CBS DOMAIN-CONTAINING PROTEIN"/>
    <property type="match status" value="1"/>
</dbReference>
<dbReference type="KEGG" id="aram:KAR29_07835"/>
<evidence type="ECO:0000259" key="3">
    <source>
        <dbReference type="PROSITE" id="PS51371"/>
    </source>
</evidence>
<dbReference type="AlphaFoldDB" id="A0A9Q7EYJ4"/>
<feature type="domain" description="CBS" evidence="3">
    <location>
        <begin position="7"/>
        <end position="63"/>
    </location>
</feature>
<feature type="domain" description="CBS" evidence="3">
    <location>
        <begin position="93"/>
        <end position="149"/>
    </location>
</feature>
<dbReference type="PROSITE" id="PS51371">
    <property type="entry name" value="CBS"/>
    <property type="match status" value="2"/>
</dbReference>
<keyword evidence="1 2" id="KW-0129">CBS domain</keyword>
<keyword evidence="5" id="KW-1185">Reference proteome</keyword>
<proteinExistence type="predicted"/>
<dbReference type="InterPro" id="IPR046342">
    <property type="entry name" value="CBS_dom_sf"/>
</dbReference>
<evidence type="ECO:0000313" key="4">
    <source>
        <dbReference type="EMBL" id="QTX31302.1"/>
    </source>
</evidence>
<gene>
    <name evidence="4" type="ORF">KAR29_07835</name>
</gene>
<dbReference type="SUPFAM" id="SSF54631">
    <property type="entry name" value="CBS-domain pair"/>
    <property type="match status" value="1"/>
</dbReference>
<dbReference type="PANTHER" id="PTHR43080">
    <property type="entry name" value="CBS DOMAIN-CONTAINING PROTEIN CBSX3, MITOCHONDRIAL"/>
    <property type="match status" value="1"/>
</dbReference>
<dbReference type="SMART" id="SM00116">
    <property type="entry name" value="CBS"/>
    <property type="match status" value="2"/>
</dbReference>
<dbReference type="Gene3D" id="3.10.580.10">
    <property type="entry name" value="CBS-domain"/>
    <property type="match status" value="1"/>
</dbReference>
<dbReference type="InterPro" id="IPR000644">
    <property type="entry name" value="CBS_dom"/>
</dbReference>
<dbReference type="InterPro" id="IPR051257">
    <property type="entry name" value="Diverse_CBS-Domain"/>
</dbReference>
<dbReference type="Proteomes" id="UP000671879">
    <property type="component" value="Chromosome"/>
</dbReference>
<dbReference type="RefSeq" id="WP_274372452.1">
    <property type="nucleotide sequence ID" value="NZ_CP072943.1"/>
</dbReference>
<sequence length="149" mass="16748">MRVGDVMDRDLTALSEQATLATAIEVLARHRLTGVPVLDEEGKVVGFISEKDIVKAALPGYFEYIQDPSFIPDFGQFQSRLKKIRNEPVSRLMHRDVVSFSEDDSDFFVAMTLIRNNLKRAPVIRDGVLVGVVNRTDLLERIMIASDGR</sequence>
<dbReference type="Pfam" id="PF00571">
    <property type="entry name" value="CBS"/>
    <property type="match status" value="2"/>
</dbReference>
<evidence type="ECO:0000313" key="5">
    <source>
        <dbReference type="Proteomes" id="UP000671879"/>
    </source>
</evidence>
<evidence type="ECO:0000256" key="1">
    <source>
        <dbReference type="ARBA" id="ARBA00023122"/>
    </source>
</evidence>
<evidence type="ECO:0000256" key="2">
    <source>
        <dbReference type="PROSITE-ProRule" id="PRU00703"/>
    </source>
</evidence>
<accession>A0A9Q7EYJ4</accession>
<dbReference type="EMBL" id="CP072943">
    <property type="protein sequence ID" value="QTX31302.1"/>
    <property type="molecule type" value="Genomic_DNA"/>
</dbReference>
<organism evidence="4 5">
    <name type="scientific">Aminithiophilus ramosus</name>
    <dbReference type="NCBI Taxonomy" id="3029084"/>
    <lineage>
        <taxon>Bacteria</taxon>
        <taxon>Thermotogati</taxon>
        <taxon>Synergistota</taxon>
        <taxon>Synergistia</taxon>
        <taxon>Synergistales</taxon>
        <taxon>Aminithiophilaceae</taxon>
        <taxon>Aminithiophilus</taxon>
    </lineage>
</organism>
<protein>
    <submittedName>
        <fullName evidence="4">CBS domain-containing protein</fullName>
    </submittedName>
</protein>
<reference evidence="5" key="1">
    <citation type="submission" date="2021-04" db="EMBL/GenBank/DDBJ databases">
        <title>A novel Synergistetes isolate from a pyrite-forming mixed culture.</title>
        <authorList>
            <person name="Bunk B."/>
            <person name="Sproer C."/>
            <person name="Spring S."/>
            <person name="Pester M."/>
        </authorList>
    </citation>
    <scope>NUCLEOTIDE SEQUENCE [LARGE SCALE GENOMIC DNA]</scope>
    <source>
        <strain evidence="5">J.5.4.2-T.3.5.2</strain>
    </source>
</reference>
<name>A0A9Q7EYJ4_9BACT</name>